<organism evidence="2 3">
    <name type="scientific">Oedothorax gibbosus</name>
    <dbReference type="NCBI Taxonomy" id="931172"/>
    <lineage>
        <taxon>Eukaryota</taxon>
        <taxon>Metazoa</taxon>
        <taxon>Ecdysozoa</taxon>
        <taxon>Arthropoda</taxon>
        <taxon>Chelicerata</taxon>
        <taxon>Arachnida</taxon>
        <taxon>Araneae</taxon>
        <taxon>Araneomorphae</taxon>
        <taxon>Entelegynae</taxon>
        <taxon>Araneoidea</taxon>
        <taxon>Linyphiidae</taxon>
        <taxon>Erigoninae</taxon>
        <taxon>Oedothorax</taxon>
    </lineage>
</organism>
<proteinExistence type="predicted"/>
<evidence type="ECO:0000313" key="3">
    <source>
        <dbReference type="Proteomes" id="UP000827092"/>
    </source>
</evidence>
<feature type="region of interest" description="Disordered" evidence="1">
    <location>
        <begin position="1"/>
        <end position="24"/>
    </location>
</feature>
<feature type="compositionally biased region" description="Low complexity" evidence="1">
    <location>
        <begin position="12"/>
        <end position="24"/>
    </location>
</feature>
<evidence type="ECO:0000256" key="1">
    <source>
        <dbReference type="SAM" id="MobiDB-lite"/>
    </source>
</evidence>
<accession>A0AAV6TD98</accession>
<gene>
    <name evidence="2" type="ORF">JTE90_024062</name>
</gene>
<feature type="compositionally biased region" description="Gly residues" evidence="1">
    <location>
        <begin position="1"/>
        <end position="11"/>
    </location>
</feature>
<sequence>MKVQAGGGGRIGIPVPRGPGRTPVRPAASLCWKWRSLSAHVGTRRWCELCRTGRGQRETLVEVRSGFDGANPDRQTGSSGRKTNRTI</sequence>
<evidence type="ECO:0000313" key="2">
    <source>
        <dbReference type="EMBL" id="KAG8155841.1"/>
    </source>
</evidence>
<comment type="caution">
    <text evidence="2">The sequence shown here is derived from an EMBL/GenBank/DDBJ whole genome shotgun (WGS) entry which is preliminary data.</text>
</comment>
<keyword evidence="3" id="KW-1185">Reference proteome</keyword>
<dbReference type="Proteomes" id="UP000827092">
    <property type="component" value="Unassembled WGS sequence"/>
</dbReference>
<protein>
    <submittedName>
        <fullName evidence="2">Uncharacterized protein</fullName>
    </submittedName>
</protein>
<reference evidence="2 3" key="1">
    <citation type="journal article" date="2022" name="Nat. Ecol. Evol.">
        <title>A masculinizing supergene underlies an exaggerated male reproductive morph in a spider.</title>
        <authorList>
            <person name="Hendrickx F."/>
            <person name="De Corte Z."/>
            <person name="Sonet G."/>
            <person name="Van Belleghem S.M."/>
            <person name="Kostlbacher S."/>
            <person name="Vangestel C."/>
        </authorList>
    </citation>
    <scope>NUCLEOTIDE SEQUENCE [LARGE SCALE GENOMIC DNA]</scope>
    <source>
        <strain evidence="2">W744_W776</strain>
    </source>
</reference>
<name>A0AAV6TD98_9ARAC</name>
<dbReference type="AlphaFoldDB" id="A0AAV6TD98"/>
<dbReference type="EMBL" id="JAFNEN010006544">
    <property type="protein sequence ID" value="KAG8155841.1"/>
    <property type="molecule type" value="Genomic_DNA"/>
</dbReference>
<feature type="region of interest" description="Disordered" evidence="1">
    <location>
        <begin position="64"/>
        <end position="87"/>
    </location>
</feature>